<dbReference type="OrthoDB" id="1429956at2759"/>
<reference evidence="1" key="1">
    <citation type="submission" date="2018-05" db="EMBL/GenBank/DDBJ databases">
        <title>Draft genome of Mucuna pruriens seed.</title>
        <authorList>
            <person name="Nnadi N.E."/>
            <person name="Vos R."/>
            <person name="Hasami M.H."/>
            <person name="Devisetty U.K."/>
            <person name="Aguiy J.C."/>
        </authorList>
    </citation>
    <scope>NUCLEOTIDE SEQUENCE [LARGE SCALE GENOMIC DNA]</scope>
    <source>
        <strain evidence="1">JCA_2017</strain>
    </source>
</reference>
<organism evidence="1 2">
    <name type="scientific">Mucuna pruriens</name>
    <name type="common">Velvet bean</name>
    <name type="synonym">Dolichos pruriens</name>
    <dbReference type="NCBI Taxonomy" id="157652"/>
    <lineage>
        <taxon>Eukaryota</taxon>
        <taxon>Viridiplantae</taxon>
        <taxon>Streptophyta</taxon>
        <taxon>Embryophyta</taxon>
        <taxon>Tracheophyta</taxon>
        <taxon>Spermatophyta</taxon>
        <taxon>Magnoliopsida</taxon>
        <taxon>eudicotyledons</taxon>
        <taxon>Gunneridae</taxon>
        <taxon>Pentapetalae</taxon>
        <taxon>rosids</taxon>
        <taxon>fabids</taxon>
        <taxon>Fabales</taxon>
        <taxon>Fabaceae</taxon>
        <taxon>Papilionoideae</taxon>
        <taxon>50 kb inversion clade</taxon>
        <taxon>NPAAA clade</taxon>
        <taxon>indigoferoid/millettioid clade</taxon>
        <taxon>Phaseoleae</taxon>
        <taxon>Mucuna</taxon>
    </lineage>
</organism>
<dbReference type="Proteomes" id="UP000257109">
    <property type="component" value="Unassembled WGS sequence"/>
</dbReference>
<evidence type="ECO:0000313" key="2">
    <source>
        <dbReference type="Proteomes" id="UP000257109"/>
    </source>
</evidence>
<feature type="non-terminal residue" evidence="1">
    <location>
        <position position="1"/>
    </location>
</feature>
<proteinExistence type="predicted"/>
<name>A0A371FB85_MUCPR</name>
<keyword evidence="2" id="KW-1185">Reference proteome</keyword>
<comment type="caution">
    <text evidence="1">The sequence shown here is derived from an EMBL/GenBank/DDBJ whole genome shotgun (WGS) entry which is preliminary data.</text>
</comment>
<accession>A0A371FB85</accession>
<protein>
    <submittedName>
        <fullName evidence="1">Uncharacterized protein</fullName>
    </submittedName>
</protein>
<dbReference type="AlphaFoldDB" id="A0A371FB85"/>
<dbReference type="EMBL" id="QJKJ01009798">
    <property type="protein sequence ID" value="RDX75560.1"/>
    <property type="molecule type" value="Genomic_DNA"/>
</dbReference>
<sequence length="153" mass="17127">KEYSWDPSQEKTIRVIFEQKGSCIYKNTMNKIRNGHSATWIPPNVRTSLDEHWSSTDFQNKRSINKANRAINKGASAYCGGSISTSAHYEKMATQLQRPPTAWEVEATSANDSNSIPINDNDIYLEVVGGKNKKGNVYGLGNLTNKFMRLIVA</sequence>
<evidence type="ECO:0000313" key="1">
    <source>
        <dbReference type="EMBL" id="RDX75560.1"/>
    </source>
</evidence>
<gene>
    <name evidence="1" type="ORF">CR513_44540</name>
</gene>